<keyword evidence="2" id="KW-0677">Repeat</keyword>
<dbReference type="AlphaFoldDB" id="A0A553P4D8"/>
<keyword evidence="7" id="KW-1185">Reference proteome</keyword>
<evidence type="ECO:0000256" key="1">
    <source>
        <dbReference type="ARBA" id="ARBA00022729"/>
    </source>
</evidence>
<evidence type="ECO:0000256" key="2">
    <source>
        <dbReference type="ARBA" id="ARBA00022737"/>
    </source>
</evidence>
<keyword evidence="1" id="KW-0732">Signal</keyword>
<dbReference type="OrthoDB" id="289247at2759"/>
<keyword evidence="3" id="KW-0106">Calcium</keyword>
<feature type="domain" description="EF-hand" evidence="5">
    <location>
        <begin position="144"/>
        <end position="179"/>
    </location>
</feature>
<dbReference type="PROSITE" id="PS00018">
    <property type="entry name" value="EF_HAND_1"/>
    <property type="match status" value="1"/>
</dbReference>
<dbReference type="OMA" id="CFSENKE"/>
<evidence type="ECO:0000259" key="5">
    <source>
        <dbReference type="PROSITE" id="PS50222"/>
    </source>
</evidence>
<dbReference type="InterPro" id="IPR011992">
    <property type="entry name" value="EF-hand-dom_pair"/>
</dbReference>
<dbReference type="PANTHER" id="PTHR23104">
    <property type="entry name" value="MULTIPLE COAGULATION FACTOR DEFICIENCY PROTEIN 2 NEURAL STEM CELL DERIVED NEURONAL SURVIVAL PROTEIN"/>
    <property type="match status" value="1"/>
</dbReference>
<dbReference type="SUPFAM" id="SSF47473">
    <property type="entry name" value="EF-hand"/>
    <property type="match status" value="1"/>
</dbReference>
<evidence type="ECO:0000313" key="6">
    <source>
        <dbReference type="EMBL" id="TRY72522.1"/>
    </source>
</evidence>
<dbReference type="InterPro" id="IPR002048">
    <property type="entry name" value="EF_hand_dom"/>
</dbReference>
<dbReference type="PROSITE" id="PS50222">
    <property type="entry name" value="EF_HAND_2"/>
    <property type="match status" value="1"/>
</dbReference>
<sequence>MIFGMSRKCFQLGRRRGQVMVATTLVLWGVGIPFASGAGGSTRLKDIEESQFKDMVEDIGHIQKEFEDLFTEADLQAMDPDELAFTWFSAHDGDQSGSLDGLEIFKSVLHSHTPATPPPAPGGWAAENPMEPPEMTIPQEHIDATTSLVDDLLDNHDWNMDGLLDFSEFMSCFSENKEKLNV</sequence>
<protein>
    <recommendedName>
        <fullName evidence="5">EF-hand domain-containing protein</fullName>
    </recommendedName>
</protein>
<feature type="region of interest" description="Disordered" evidence="4">
    <location>
        <begin position="112"/>
        <end position="135"/>
    </location>
</feature>
<evidence type="ECO:0000256" key="3">
    <source>
        <dbReference type="ARBA" id="ARBA00022837"/>
    </source>
</evidence>
<dbReference type="InterPro" id="IPR052110">
    <property type="entry name" value="MCFD2-like"/>
</dbReference>
<evidence type="ECO:0000256" key="4">
    <source>
        <dbReference type="SAM" id="MobiDB-lite"/>
    </source>
</evidence>
<reference evidence="6 7" key="1">
    <citation type="journal article" date="2018" name="Nat. Ecol. Evol.">
        <title>Genomic signatures of mitonuclear coevolution across populations of Tigriopus californicus.</title>
        <authorList>
            <person name="Barreto F.S."/>
            <person name="Watson E.T."/>
            <person name="Lima T.G."/>
            <person name="Willett C.S."/>
            <person name="Edmands S."/>
            <person name="Li W."/>
            <person name="Burton R.S."/>
        </authorList>
    </citation>
    <scope>NUCLEOTIDE SEQUENCE [LARGE SCALE GENOMIC DNA]</scope>
    <source>
        <strain evidence="6 7">San Diego</strain>
    </source>
</reference>
<name>A0A553P4D8_TIGCA</name>
<gene>
    <name evidence="6" type="ORF">TCAL_10507</name>
</gene>
<dbReference type="STRING" id="6832.A0A553P4D8"/>
<accession>A0A553P4D8</accession>
<dbReference type="PANTHER" id="PTHR23104:SF1">
    <property type="entry name" value="EF-HAND DOMAIN-CONTAINING PROTEIN"/>
    <property type="match status" value="1"/>
</dbReference>
<dbReference type="EMBL" id="VCGU01000008">
    <property type="protein sequence ID" value="TRY72522.1"/>
    <property type="molecule type" value="Genomic_DNA"/>
</dbReference>
<dbReference type="GO" id="GO:0005509">
    <property type="term" value="F:calcium ion binding"/>
    <property type="evidence" value="ECO:0007669"/>
    <property type="project" value="InterPro"/>
</dbReference>
<comment type="caution">
    <text evidence="6">The sequence shown here is derived from an EMBL/GenBank/DDBJ whole genome shotgun (WGS) entry which is preliminary data.</text>
</comment>
<dbReference type="InterPro" id="IPR018247">
    <property type="entry name" value="EF_Hand_1_Ca_BS"/>
</dbReference>
<organism evidence="6 7">
    <name type="scientific">Tigriopus californicus</name>
    <name type="common">Marine copepod</name>
    <dbReference type="NCBI Taxonomy" id="6832"/>
    <lineage>
        <taxon>Eukaryota</taxon>
        <taxon>Metazoa</taxon>
        <taxon>Ecdysozoa</taxon>
        <taxon>Arthropoda</taxon>
        <taxon>Crustacea</taxon>
        <taxon>Multicrustacea</taxon>
        <taxon>Hexanauplia</taxon>
        <taxon>Copepoda</taxon>
        <taxon>Harpacticoida</taxon>
        <taxon>Harpacticidae</taxon>
        <taxon>Tigriopus</taxon>
    </lineage>
</organism>
<dbReference type="Gene3D" id="1.10.238.10">
    <property type="entry name" value="EF-hand"/>
    <property type="match status" value="1"/>
</dbReference>
<proteinExistence type="predicted"/>
<dbReference type="Proteomes" id="UP000318571">
    <property type="component" value="Chromosome 7"/>
</dbReference>
<evidence type="ECO:0000313" key="7">
    <source>
        <dbReference type="Proteomes" id="UP000318571"/>
    </source>
</evidence>